<evidence type="ECO:0000256" key="1">
    <source>
        <dbReference type="ARBA" id="ARBA00022801"/>
    </source>
</evidence>
<organism evidence="4 5">
    <name type="scientific">Bodo saltans</name>
    <name type="common">Flagellated protozoan</name>
    <dbReference type="NCBI Taxonomy" id="75058"/>
    <lineage>
        <taxon>Eukaryota</taxon>
        <taxon>Discoba</taxon>
        <taxon>Euglenozoa</taxon>
        <taxon>Kinetoplastea</taxon>
        <taxon>Metakinetoplastina</taxon>
        <taxon>Eubodonida</taxon>
        <taxon>Bodonidae</taxon>
        <taxon>Bodo</taxon>
    </lineage>
</organism>
<dbReference type="Pfam" id="PF07859">
    <property type="entry name" value="Abhydrolase_3"/>
    <property type="match status" value="1"/>
</dbReference>
<dbReference type="InterPro" id="IPR050300">
    <property type="entry name" value="GDXG_lipolytic_enzyme"/>
</dbReference>
<dbReference type="OrthoDB" id="6495301at2759"/>
<feature type="domain" description="Alpha/beta hydrolase fold-3" evidence="3">
    <location>
        <begin position="3"/>
        <end position="105"/>
    </location>
</feature>
<evidence type="ECO:0000313" key="5">
    <source>
        <dbReference type="Proteomes" id="UP000051952"/>
    </source>
</evidence>
<feature type="region of interest" description="Disordered" evidence="2">
    <location>
        <begin position="315"/>
        <end position="343"/>
    </location>
</feature>
<sequence>VRGGWSWGEKWHCATIAHQLRNQACACVVVPDYPKFPQGTILDMVESVHAVLQWVKDHAALYGGDATRIHLVGHSAGAHLAQLWSVRRAMALLGVSCSDVLHPAPQQQQEDGTPAVPASVKQQQPMPISLFAIPQSTRATLKKLPNSVGRTGLLHSQDFTTGPQIHSLMLFAGVYDLAAHQAQLELRCTDAVSSLASAVDGLWKECSPLILLEELSKSVSCGHHRGAVNECCCCVVELSHNLESLFPQEVSYYHDPVDDVVAYQQSALCHDAMTSCFKHLATIIHAFRSSSPSAKSPVSRLVTFPYGHDTIVLTSMPQSVQRSDTRKNTRDGSSAPTLKEGRSARPLIDEITRVVNY</sequence>
<evidence type="ECO:0000259" key="3">
    <source>
        <dbReference type="Pfam" id="PF07859"/>
    </source>
</evidence>
<dbReference type="InterPro" id="IPR013094">
    <property type="entry name" value="AB_hydrolase_3"/>
</dbReference>
<keyword evidence="1" id="KW-0378">Hydrolase</keyword>
<dbReference type="EMBL" id="CYKH01001752">
    <property type="protein sequence ID" value="CUI15057.1"/>
    <property type="molecule type" value="Genomic_DNA"/>
</dbReference>
<dbReference type="InterPro" id="IPR029058">
    <property type="entry name" value="AB_hydrolase_fold"/>
</dbReference>
<gene>
    <name evidence="4" type="ORF">BSAL_22425</name>
</gene>
<dbReference type="GO" id="GO:0004061">
    <property type="term" value="F:arylformamidase activity"/>
    <property type="evidence" value="ECO:0007669"/>
    <property type="project" value="TreeGrafter"/>
</dbReference>
<accession>A0A0S4KKY9</accession>
<reference evidence="5" key="1">
    <citation type="submission" date="2015-09" db="EMBL/GenBank/DDBJ databases">
        <authorList>
            <consortium name="Pathogen Informatics"/>
        </authorList>
    </citation>
    <scope>NUCLEOTIDE SEQUENCE [LARGE SCALE GENOMIC DNA]</scope>
    <source>
        <strain evidence="5">Lake Konstanz</strain>
    </source>
</reference>
<dbReference type="Gene3D" id="3.40.50.1820">
    <property type="entry name" value="alpha/beta hydrolase"/>
    <property type="match status" value="1"/>
</dbReference>
<proteinExistence type="predicted"/>
<dbReference type="PANTHER" id="PTHR48081">
    <property type="entry name" value="AB HYDROLASE SUPERFAMILY PROTEIN C4A8.06C"/>
    <property type="match status" value="1"/>
</dbReference>
<evidence type="ECO:0000313" key="4">
    <source>
        <dbReference type="EMBL" id="CUI15057.1"/>
    </source>
</evidence>
<dbReference type="AlphaFoldDB" id="A0A0S4KKY9"/>
<dbReference type="Proteomes" id="UP000051952">
    <property type="component" value="Unassembled WGS sequence"/>
</dbReference>
<dbReference type="PANTHER" id="PTHR48081:SF33">
    <property type="entry name" value="KYNURENINE FORMAMIDASE"/>
    <property type="match status" value="1"/>
</dbReference>
<dbReference type="SUPFAM" id="SSF53474">
    <property type="entry name" value="alpha/beta-Hydrolases"/>
    <property type="match status" value="1"/>
</dbReference>
<evidence type="ECO:0000256" key="2">
    <source>
        <dbReference type="SAM" id="MobiDB-lite"/>
    </source>
</evidence>
<name>A0A0S4KKY9_BODSA</name>
<protein>
    <recommendedName>
        <fullName evidence="3">Alpha/beta hydrolase fold-3 domain-containing protein</fullName>
    </recommendedName>
</protein>
<feature type="non-terminal residue" evidence="4">
    <location>
        <position position="1"/>
    </location>
</feature>
<keyword evidence="5" id="KW-1185">Reference proteome</keyword>